<sequence length="206" mass="23762">MNCLLCEQRLASTPSWQSLFAIEKTLLICEDCSKSFERVDIEERGDILHHVKSLYTYNEAMREFLHQYKFLQDVALSEVFADELKNVLLNKLKWKNAVIVPIPMHIDKKIERTFSQIDELLNAANVPYEDLLIKTNTEVMGEKTREERLSMRPLFSIKQGTVINKTTYILVDDIYTTGTTLRHAATVLLEAGAERVEAVTLIRAER</sequence>
<proteinExistence type="inferred from homology"/>
<dbReference type="CDD" id="cd06223">
    <property type="entry name" value="PRTases_typeI"/>
    <property type="match status" value="1"/>
</dbReference>
<comment type="similarity">
    <text evidence="1">Belongs to the ComF/GntX family.</text>
</comment>
<comment type="caution">
    <text evidence="3">The sequence shown here is derived from an EMBL/GenBank/DDBJ whole genome shotgun (WGS) entry which is preliminary data.</text>
</comment>
<dbReference type="SUPFAM" id="SSF53271">
    <property type="entry name" value="PRTase-like"/>
    <property type="match status" value="1"/>
</dbReference>
<accession>A0ABT8JPA7</accession>
<dbReference type="Pfam" id="PF00156">
    <property type="entry name" value="Pribosyltran"/>
    <property type="match status" value="1"/>
</dbReference>
<keyword evidence="4" id="KW-1185">Reference proteome</keyword>
<organism evidence="3 4">
    <name type="scientific">Sporosarcina highlanderae</name>
    <dbReference type="NCBI Taxonomy" id="3035916"/>
    <lineage>
        <taxon>Bacteria</taxon>
        <taxon>Bacillati</taxon>
        <taxon>Bacillota</taxon>
        <taxon>Bacilli</taxon>
        <taxon>Bacillales</taxon>
        <taxon>Caryophanaceae</taxon>
        <taxon>Sporosarcina</taxon>
    </lineage>
</organism>
<feature type="domain" description="Phosphoribosyltransferase" evidence="2">
    <location>
        <begin position="151"/>
        <end position="203"/>
    </location>
</feature>
<dbReference type="Proteomes" id="UP001175097">
    <property type="component" value="Unassembled WGS sequence"/>
</dbReference>
<dbReference type="InterPro" id="IPR000836">
    <property type="entry name" value="PRTase_dom"/>
</dbReference>
<protein>
    <submittedName>
        <fullName evidence="3">ComF family protein</fullName>
    </submittedName>
</protein>
<dbReference type="PANTHER" id="PTHR47505:SF1">
    <property type="entry name" value="DNA UTILIZATION PROTEIN YHGH"/>
    <property type="match status" value="1"/>
</dbReference>
<evidence type="ECO:0000313" key="3">
    <source>
        <dbReference type="EMBL" id="MDN4606787.1"/>
    </source>
</evidence>
<dbReference type="Gene3D" id="3.40.50.2020">
    <property type="match status" value="1"/>
</dbReference>
<reference evidence="3" key="1">
    <citation type="submission" date="2023-03" db="EMBL/GenBank/DDBJ databases">
        <title>MT1 and MT2 Draft Genomes of Novel Species.</title>
        <authorList>
            <person name="Venkateswaran K."/>
        </authorList>
    </citation>
    <scope>NUCLEOTIDE SEQUENCE</scope>
    <source>
        <strain evidence="3">F6_3S_P_2</strain>
    </source>
</reference>
<name>A0ABT8JPA7_9BACL</name>
<evidence type="ECO:0000256" key="1">
    <source>
        <dbReference type="ARBA" id="ARBA00008007"/>
    </source>
</evidence>
<dbReference type="InterPro" id="IPR051910">
    <property type="entry name" value="ComF/GntX_DNA_util-trans"/>
</dbReference>
<evidence type="ECO:0000313" key="4">
    <source>
        <dbReference type="Proteomes" id="UP001175097"/>
    </source>
</evidence>
<dbReference type="PANTHER" id="PTHR47505">
    <property type="entry name" value="DNA UTILIZATION PROTEIN YHGH"/>
    <property type="match status" value="1"/>
</dbReference>
<dbReference type="EMBL" id="JAROCC010000003">
    <property type="protein sequence ID" value="MDN4606787.1"/>
    <property type="molecule type" value="Genomic_DNA"/>
</dbReference>
<dbReference type="RefSeq" id="WP_301242336.1">
    <property type="nucleotide sequence ID" value="NZ_JAROCC010000003.1"/>
</dbReference>
<evidence type="ECO:0000259" key="2">
    <source>
        <dbReference type="Pfam" id="PF00156"/>
    </source>
</evidence>
<gene>
    <name evidence="3" type="ORF">P5G49_04760</name>
</gene>
<dbReference type="InterPro" id="IPR029057">
    <property type="entry name" value="PRTase-like"/>
</dbReference>